<dbReference type="RefSeq" id="XP_046587659.1">
    <property type="nucleotide sequence ID" value="XM_046731703.1"/>
</dbReference>
<dbReference type="GeneID" id="107216492"/>
<keyword evidence="1" id="KW-1185">Reference proteome</keyword>
<reference evidence="2" key="1">
    <citation type="submission" date="2025-08" db="UniProtKB">
        <authorList>
            <consortium name="RefSeq"/>
        </authorList>
    </citation>
    <scope>IDENTIFICATION</scope>
    <source>
        <tissue evidence="2">Thorax and Abdomen</tissue>
    </source>
</reference>
<dbReference type="Pfam" id="PF15882">
    <property type="entry name" value="DUF4735"/>
    <property type="match status" value="1"/>
</dbReference>
<protein>
    <submittedName>
        <fullName evidence="2">UPF0764 protein C16orf89 homolog isoform X1</fullName>
    </submittedName>
</protein>
<organism evidence="1 2">
    <name type="scientific">Neodiprion lecontei</name>
    <name type="common">Redheaded pine sawfly</name>
    <dbReference type="NCBI Taxonomy" id="441921"/>
    <lineage>
        <taxon>Eukaryota</taxon>
        <taxon>Metazoa</taxon>
        <taxon>Ecdysozoa</taxon>
        <taxon>Arthropoda</taxon>
        <taxon>Hexapoda</taxon>
        <taxon>Insecta</taxon>
        <taxon>Pterygota</taxon>
        <taxon>Neoptera</taxon>
        <taxon>Endopterygota</taxon>
        <taxon>Hymenoptera</taxon>
        <taxon>Tenthredinoidea</taxon>
        <taxon>Diprionidae</taxon>
        <taxon>Diprioninae</taxon>
        <taxon>Neodiprion</taxon>
    </lineage>
</organism>
<proteinExistence type="predicted"/>
<accession>A0ABM3FI08</accession>
<gene>
    <name evidence="2" type="primary">LOC107216492</name>
</gene>
<sequence length="391" mass="43941">MPGAHLIRTHSIVVMKLRMLLHGISTLISVVIISARQTHSNNASDHKLGQRILALYRVVDFMAQRPRQMNVDAIFGLTIVEAHVASTLNHVKLTIFHPRFRDVLIDILELCRRARRQAATVVLTKTKETAILNQVLNQPEIWQRPVAWSVGLLGPRPPPSENNTESSVLECFYKGTPNETESDRCLSQLAQDYRRPLCQVSEPCAEMLTRNDGPRGYPLAHRLLYVVTAVAVSLSLIEISAGLAVWDTDLWGPDKSVLKITKYLRCMERDSTPFDKLIPAYCTAMLQDAVDMEDTNFPAMSRDMVCEQVILCGMAGYMEFANDHYAALILSWPNDAGCFTSLGFGEEIFRKRFKRESERMDYGCDNHATALAAASLSLLIRQFVETSNLTV</sequence>
<dbReference type="Proteomes" id="UP000829291">
    <property type="component" value="Chromosome 2"/>
</dbReference>
<evidence type="ECO:0000313" key="2">
    <source>
        <dbReference type="RefSeq" id="XP_046587659.1"/>
    </source>
</evidence>
<dbReference type="PANTHER" id="PTHR33539:SF1">
    <property type="entry name" value="UPF0764 PROTEIN C16ORF89"/>
    <property type="match status" value="1"/>
</dbReference>
<dbReference type="InterPro" id="IPR031751">
    <property type="entry name" value="DUF4735"/>
</dbReference>
<evidence type="ECO:0000313" key="1">
    <source>
        <dbReference type="Proteomes" id="UP000829291"/>
    </source>
</evidence>
<dbReference type="PANTHER" id="PTHR33539">
    <property type="entry name" value="UPF0764 PROTEIN C16ORF89"/>
    <property type="match status" value="1"/>
</dbReference>
<name>A0ABM3FI08_NEOLC</name>